<dbReference type="Pfam" id="PF19040">
    <property type="entry name" value="SGNH"/>
    <property type="match status" value="1"/>
</dbReference>
<dbReference type="Gene3D" id="3.40.50.1110">
    <property type="entry name" value="SGNH hydrolase"/>
    <property type="match status" value="1"/>
</dbReference>
<evidence type="ECO:0000256" key="8">
    <source>
        <dbReference type="SAM" id="Phobius"/>
    </source>
</evidence>
<feature type="domain" description="Acyltransferase 3" evidence="9">
    <location>
        <begin position="6"/>
        <end position="325"/>
    </location>
</feature>
<comment type="subcellular location">
    <subcellularLocation>
        <location evidence="1">Cell membrane</location>
        <topology evidence="1">Multi-pass membrane protein</topology>
    </subcellularLocation>
</comment>
<feature type="transmembrane region" description="Helical" evidence="8">
    <location>
        <begin position="269"/>
        <end position="289"/>
    </location>
</feature>
<dbReference type="Proteomes" id="UP000199580">
    <property type="component" value="Unassembled WGS sequence"/>
</dbReference>
<name>A0A1G9AGT2_9FLAO</name>
<feature type="transmembrane region" description="Helical" evidence="8">
    <location>
        <begin position="309"/>
        <end position="330"/>
    </location>
</feature>
<feature type="transmembrane region" description="Helical" evidence="8">
    <location>
        <begin position="221"/>
        <end position="238"/>
    </location>
</feature>
<evidence type="ECO:0000313" key="11">
    <source>
        <dbReference type="EMBL" id="SDK26569.1"/>
    </source>
</evidence>
<feature type="transmembrane region" description="Helical" evidence="8">
    <location>
        <begin position="244"/>
        <end position="262"/>
    </location>
</feature>
<evidence type="ECO:0000256" key="4">
    <source>
        <dbReference type="ARBA" id="ARBA00022692"/>
    </source>
</evidence>
<dbReference type="SUPFAM" id="SSF52266">
    <property type="entry name" value="SGNH hydrolase"/>
    <property type="match status" value="1"/>
</dbReference>
<keyword evidence="11" id="KW-0378">Hydrolase</keyword>
<dbReference type="PANTHER" id="PTHR23028">
    <property type="entry name" value="ACETYLTRANSFERASE"/>
    <property type="match status" value="1"/>
</dbReference>
<dbReference type="GO" id="GO:0005886">
    <property type="term" value="C:plasma membrane"/>
    <property type="evidence" value="ECO:0007669"/>
    <property type="project" value="UniProtKB-SubCell"/>
</dbReference>
<dbReference type="InterPro" id="IPR050879">
    <property type="entry name" value="Acyltransferase_3"/>
</dbReference>
<reference evidence="11 12" key="1">
    <citation type="submission" date="2016-10" db="EMBL/GenBank/DDBJ databases">
        <authorList>
            <person name="de Groot N.N."/>
        </authorList>
    </citation>
    <scope>NUCLEOTIDE SEQUENCE [LARGE SCALE GENOMIC DNA]</scope>
    <source>
        <strain evidence="11 12">CGMCC 1.10076</strain>
    </source>
</reference>
<evidence type="ECO:0000259" key="10">
    <source>
        <dbReference type="Pfam" id="PF19040"/>
    </source>
</evidence>
<keyword evidence="6 8" id="KW-0472">Membrane</keyword>
<keyword evidence="3 11" id="KW-0808">Transferase</keyword>
<feature type="transmembrane region" description="Helical" evidence="8">
    <location>
        <begin position="144"/>
        <end position="160"/>
    </location>
</feature>
<evidence type="ECO:0000256" key="5">
    <source>
        <dbReference type="ARBA" id="ARBA00022989"/>
    </source>
</evidence>
<dbReference type="EMBL" id="FNEZ01000005">
    <property type="protein sequence ID" value="SDK26569.1"/>
    <property type="molecule type" value="Genomic_DNA"/>
</dbReference>
<evidence type="ECO:0000256" key="1">
    <source>
        <dbReference type="ARBA" id="ARBA00004651"/>
    </source>
</evidence>
<keyword evidence="2" id="KW-1003">Cell membrane</keyword>
<dbReference type="Pfam" id="PF01757">
    <property type="entry name" value="Acyl_transf_3"/>
    <property type="match status" value="1"/>
</dbReference>
<feature type="transmembrane region" description="Helical" evidence="8">
    <location>
        <begin position="32"/>
        <end position="52"/>
    </location>
</feature>
<organism evidence="11 12">
    <name type="scientific">Flavobacterium noncentrifugens</name>
    <dbReference type="NCBI Taxonomy" id="1128970"/>
    <lineage>
        <taxon>Bacteria</taxon>
        <taxon>Pseudomonadati</taxon>
        <taxon>Bacteroidota</taxon>
        <taxon>Flavobacteriia</taxon>
        <taxon>Flavobacteriales</taxon>
        <taxon>Flavobacteriaceae</taxon>
        <taxon>Flavobacterium</taxon>
    </lineage>
</organism>
<keyword evidence="5 8" id="KW-1133">Transmembrane helix</keyword>
<feature type="transmembrane region" description="Helical" evidence="8">
    <location>
        <begin position="190"/>
        <end position="209"/>
    </location>
</feature>
<proteinExistence type="predicted"/>
<feature type="transmembrane region" description="Helical" evidence="8">
    <location>
        <begin position="342"/>
        <end position="358"/>
    </location>
</feature>
<evidence type="ECO:0000256" key="6">
    <source>
        <dbReference type="ARBA" id="ARBA00023136"/>
    </source>
</evidence>
<keyword evidence="4 8" id="KW-0812">Transmembrane</keyword>
<dbReference type="GO" id="GO:0016747">
    <property type="term" value="F:acyltransferase activity, transferring groups other than amino-acyl groups"/>
    <property type="evidence" value="ECO:0007669"/>
    <property type="project" value="InterPro"/>
</dbReference>
<evidence type="ECO:0000259" key="9">
    <source>
        <dbReference type="Pfam" id="PF01757"/>
    </source>
</evidence>
<dbReference type="InterPro" id="IPR036514">
    <property type="entry name" value="SGNH_hydro_sf"/>
</dbReference>
<protein>
    <submittedName>
        <fullName evidence="11">Peptidoglycan/LPS O-acetylase OafA/YrhL, contains acyltransferase and SGNH-hydrolase domains</fullName>
    </submittedName>
</protein>
<dbReference type="GO" id="GO:0016788">
    <property type="term" value="F:hydrolase activity, acting on ester bonds"/>
    <property type="evidence" value="ECO:0007669"/>
    <property type="project" value="UniProtKB-ARBA"/>
</dbReference>
<evidence type="ECO:0000256" key="3">
    <source>
        <dbReference type="ARBA" id="ARBA00022679"/>
    </source>
</evidence>
<evidence type="ECO:0000256" key="2">
    <source>
        <dbReference type="ARBA" id="ARBA00022475"/>
    </source>
</evidence>
<accession>A0A1G9AGT2</accession>
<gene>
    <name evidence="11" type="ORF">SAMN04487935_2895</name>
</gene>
<dbReference type="AlphaFoldDB" id="A0A1G9AGT2"/>
<dbReference type="OrthoDB" id="290051at2"/>
<feature type="transmembrane region" description="Helical" evidence="8">
    <location>
        <begin position="167"/>
        <end position="184"/>
    </location>
</feature>
<sequence>MTKYRPEIDGLRAVAVVAVVLFHLNSDFLIGGYYGVDVFFVISGYLITGIIVKDLENDTFKMSKFWIRRVKRLVPLLLTVVIITILVLPFFTFKPIYNDILKDIIPAVFSYFNFHAYFNFGDYWGPAADKSFFLHTWSLSVEEQFYLFYPLLLIIIKKYFKSFLKPLIFITLISLGLFVCFVKFKTHLTFYMLPFRFWELSAGGVIACLPKKSTLNKIYNTVFPIIGLLLIFISYFFAEKTISYIVVLPVVGTALIIYFISVNDITGKLLSSSIFVHIGKLSYSLYLWHWPIIVLFKNLEFRFLGVNEWYIYLFIIIATYLLSVLSFKWIETKTRNYRNTPKLVLLGVGLCLALIAYYKSPYFNIHYPSLYNQQTYYLQQYDVSPTQVILKKGNPLIYNVTVLNRSSADNDAFKKQGILKRINDKNPEILVLGDSHGAMWAKTLEEACGELKISSSVYTTNASKPFFNLHDLDDQASNEFFTKKERIDFAKSIVSNIHKWKIKMVVISCRWEALSDDNRSEFENLMVYLKDKNIKMLVINQPPRISIVNNLNVSQYVSYLKIDPKNGFHTISLSQDKVIKGNQFVAQLAKKYSNVMVFDVFSRLYNKDQMKITHNKDVLYFDDDHLSDSGTRFFKQDLKKTMTKELD</sequence>
<evidence type="ECO:0000256" key="7">
    <source>
        <dbReference type="ARBA" id="ARBA00023315"/>
    </source>
</evidence>
<dbReference type="RefSeq" id="WP_091397046.1">
    <property type="nucleotide sequence ID" value="NZ_BKAI01000007.1"/>
</dbReference>
<keyword evidence="7 11" id="KW-0012">Acyltransferase</keyword>
<keyword evidence="12" id="KW-1185">Reference proteome</keyword>
<dbReference type="InterPro" id="IPR002656">
    <property type="entry name" value="Acyl_transf_3_dom"/>
</dbReference>
<feature type="transmembrane region" description="Helical" evidence="8">
    <location>
        <begin position="73"/>
        <end position="93"/>
    </location>
</feature>
<dbReference type="PANTHER" id="PTHR23028:SF53">
    <property type="entry name" value="ACYL_TRANSF_3 DOMAIN-CONTAINING PROTEIN"/>
    <property type="match status" value="1"/>
</dbReference>
<dbReference type="InterPro" id="IPR043968">
    <property type="entry name" value="SGNH"/>
</dbReference>
<feature type="domain" description="SGNH" evidence="10">
    <location>
        <begin position="421"/>
        <end position="637"/>
    </location>
</feature>
<evidence type="ECO:0000313" key="12">
    <source>
        <dbReference type="Proteomes" id="UP000199580"/>
    </source>
</evidence>
<dbReference type="GO" id="GO:0009103">
    <property type="term" value="P:lipopolysaccharide biosynthetic process"/>
    <property type="evidence" value="ECO:0007669"/>
    <property type="project" value="TreeGrafter"/>
</dbReference>